<reference evidence="6" key="2">
    <citation type="submission" date="2023-05" db="EMBL/GenBank/DDBJ databases">
        <authorList>
            <person name="Schelkunov M.I."/>
        </authorList>
    </citation>
    <scope>NUCLEOTIDE SEQUENCE</scope>
    <source>
        <strain evidence="6">Hsosn_3</strain>
        <tissue evidence="6">Leaf</tissue>
    </source>
</reference>
<evidence type="ECO:0000256" key="4">
    <source>
        <dbReference type="ARBA" id="ARBA00047304"/>
    </source>
</evidence>
<dbReference type="InterPro" id="IPR035897">
    <property type="entry name" value="Toll_tir_struct_dom_sf"/>
</dbReference>
<evidence type="ECO:0000313" key="7">
    <source>
        <dbReference type="Proteomes" id="UP001237642"/>
    </source>
</evidence>
<keyword evidence="6" id="KW-0675">Receptor</keyword>
<evidence type="ECO:0000256" key="2">
    <source>
        <dbReference type="ARBA" id="ARBA00022801"/>
    </source>
</evidence>
<dbReference type="PANTHER" id="PTHR32009:SF39">
    <property type="entry name" value="TIR DOMAIN-CONTAINING PROTEIN"/>
    <property type="match status" value="1"/>
</dbReference>
<dbReference type="GO" id="GO:0007165">
    <property type="term" value="P:signal transduction"/>
    <property type="evidence" value="ECO:0007669"/>
    <property type="project" value="InterPro"/>
</dbReference>
<evidence type="ECO:0000313" key="6">
    <source>
        <dbReference type="EMBL" id="KAK1402609.1"/>
    </source>
</evidence>
<dbReference type="InterPro" id="IPR000157">
    <property type="entry name" value="TIR_dom"/>
</dbReference>
<protein>
    <recommendedName>
        <fullName evidence="1">ADP-ribosyl cyclase/cyclic ADP-ribose hydrolase</fullName>
        <ecNumber evidence="1">3.2.2.6</ecNumber>
    </recommendedName>
</protein>
<dbReference type="Pfam" id="PF01582">
    <property type="entry name" value="TIR"/>
    <property type="match status" value="1"/>
</dbReference>
<comment type="catalytic activity">
    <reaction evidence="4">
        <text>NAD(+) + H2O = ADP-D-ribose + nicotinamide + H(+)</text>
        <dbReference type="Rhea" id="RHEA:16301"/>
        <dbReference type="ChEBI" id="CHEBI:15377"/>
        <dbReference type="ChEBI" id="CHEBI:15378"/>
        <dbReference type="ChEBI" id="CHEBI:17154"/>
        <dbReference type="ChEBI" id="CHEBI:57540"/>
        <dbReference type="ChEBI" id="CHEBI:57967"/>
        <dbReference type="EC" id="3.2.2.6"/>
    </reaction>
    <physiologicalReaction direction="left-to-right" evidence="4">
        <dbReference type="Rhea" id="RHEA:16302"/>
    </physiologicalReaction>
</comment>
<keyword evidence="7" id="KW-1185">Reference proteome</keyword>
<dbReference type="GO" id="GO:0061809">
    <property type="term" value="F:NAD+ nucleosidase activity, cyclic ADP-ribose generating"/>
    <property type="evidence" value="ECO:0007669"/>
    <property type="project" value="UniProtKB-EC"/>
</dbReference>
<sequence length="137" mass="15766">MELKFGDKIDGGLIDAITKSRVLVVVFPKNYASSTWCLDELWQIVRYNETAKELYHVRALFYDVEPSVVRHCGGNYKKDLDKHEERGSQEVSNWKKALAKGAHLPGWDWNNIANEALNQLKDLDYALQAAQKFVLRL</sequence>
<keyword evidence="3" id="KW-0520">NAD</keyword>
<keyword evidence="2" id="KW-0378">Hydrolase</keyword>
<dbReference type="AlphaFoldDB" id="A0AAD8JEB7"/>
<comment type="caution">
    <text evidence="6">The sequence shown here is derived from an EMBL/GenBank/DDBJ whole genome shotgun (WGS) entry which is preliminary data.</text>
</comment>
<dbReference type="SUPFAM" id="SSF52200">
    <property type="entry name" value="Toll/Interleukin receptor TIR domain"/>
    <property type="match status" value="1"/>
</dbReference>
<dbReference type="PROSITE" id="PS50104">
    <property type="entry name" value="TIR"/>
    <property type="match status" value="1"/>
</dbReference>
<dbReference type="Proteomes" id="UP001237642">
    <property type="component" value="Unassembled WGS sequence"/>
</dbReference>
<accession>A0AAD8JEB7</accession>
<gene>
    <name evidence="6" type="ORF">POM88_002214</name>
</gene>
<name>A0AAD8JEB7_9APIA</name>
<proteinExistence type="predicted"/>
<evidence type="ECO:0000256" key="3">
    <source>
        <dbReference type="ARBA" id="ARBA00023027"/>
    </source>
</evidence>
<dbReference type="PANTHER" id="PTHR32009">
    <property type="entry name" value="TMV RESISTANCE PROTEIN N-LIKE"/>
    <property type="match status" value="1"/>
</dbReference>
<dbReference type="EC" id="3.2.2.6" evidence="1"/>
<dbReference type="Gene3D" id="3.40.50.10140">
    <property type="entry name" value="Toll/interleukin-1 receptor homology (TIR) domain"/>
    <property type="match status" value="1"/>
</dbReference>
<feature type="domain" description="TIR" evidence="5">
    <location>
        <begin position="1"/>
        <end position="127"/>
    </location>
</feature>
<organism evidence="6 7">
    <name type="scientific">Heracleum sosnowskyi</name>
    <dbReference type="NCBI Taxonomy" id="360622"/>
    <lineage>
        <taxon>Eukaryota</taxon>
        <taxon>Viridiplantae</taxon>
        <taxon>Streptophyta</taxon>
        <taxon>Embryophyta</taxon>
        <taxon>Tracheophyta</taxon>
        <taxon>Spermatophyta</taxon>
        <taxon>Magnoliopsida</taxon>
        <taxon>eudicotyledons</taxon>
        <taxon>Gunneridae</taxon>
        <taxon>Pentapetalae</taxon>
        <taxon>asterids</taxon>
        <taxon>campanulids</taxon>
        <taxon>Apiales</taxon>
        <taxon>Apiaceae</taxon>
        <taxon>Apioideae</taxon>
        <taxon>apioid superclade</taxon>
        <taxon>Tordylieae</taxon>
        <taxon>Tordyliinae</taxon>
        <taxon>Heracleum</taxon>
    </lineage>
</organism>
<evidence type="ECO:0000256" key="1">
    <source>
        <dbReference type="ARBA" id="ARBA00011982"/>
    </source>
</evidence>
<dbReference type="EMBL" id="JAUIZM010000001">
    <property type="protein sequence ID" value="KAK1402609.1"/>
    <property type="molecule type" value="Genomic_DNA"/>
</dbReference>
<evidence type="ECO:0000259" key="5">
    <source>
        <dbReference type="PROSITE" id="PS50104"/>
    </source>
</evidence>
<reference evidence="6" key="1">
    <citation type="submission" date="2023-02" db="EMBL/GenBank/DDBJ databases">
        <title>Genome of toxic invasive species Heracleum sosnowskyi carries increased number of genes despite the absence of recent whole-genome duplications.</title>
        <authorList>
            <person name="Schelkunov M."/>
            <person name="Shtratnikova V."/>
            <person name="Makarenko M."/>
            <person name="Klepikova A."/>
            <person name="Omelchenko D."/>
            <person name="Novikova G."/>
            <person name="Obukhova E."/>
            <person name="Bogdanov V."/>
            <person name="Penin A."/>
            <person name="Logacheva M."/>
        </authorList>
    </citation>
    <scope>NUCLEOTIDE SEQUENCE</scope>
    <source>
        <strain evidence="6">Hsosn_3</strain>
        <tissue evidence="6">Leaf</tissue>
    </source>
</reference>